<evidence type="ECO:0000256" key="13">
    <source>
        <dbReference type="PIRNR" id="PIRNR000977"/>
    </source>
</evidence>
<evidence type="ECO:0000259" key="16">
    <source>
        <dbReference type="PROSITE" id="PS51784"/>
    </source>
</evidence>
<evidence type="ECO:0000313" key="19">
    <source>
        <dbReference type="Proteomes" id="UP000330809"/>
    </source>
</evidence>
<comment type="cofactor">
    <cofactor evidence="15">
        <name>Mg(2+)</name>
        <dbReference type="ChEBI" id="CHEBI:18420"/>
    </cofactor>
    <text evidence="15">Binds 2 Mg(2+) ions per monomer.</text>
</comment>
<dbReference type="FunFam" id="3.30.420.10:FF:000033">
    <property type="entry name" value="Exodeoxyribonuclease I"/>
    <property type="match status" value="1"/>
</dbReference>
<dbReference type="Gene3D" id="1.10.287.1240">
    <property type="match status" value="1"/>
</dbReference>
<dbReference type="InterPro" id="IPR034747">
    <property type="entry name" value="EXOI_SH3"/>
</dbReference>
<evidence type="ECO:0000256" key="7">
    <source>
        <dbReference type="ARBA" id="ARBA00022801"/>
    </source>
</evidence>
<evidence type="ECO:0000256" key="14">
    <source>
        <dbReference type="PIRSR" id="PIRSR000977-1"/>
    </source>
</evidence>
<organism evidence="18 19">
    <name type="scientific">Pseudomonas fragi</name>
    <dbReference type="NCBI Taxonomy" id="296"/>
    <lineage>
        <taxon>Bacteria</taxon>
        <taxon>Pseudomonadati</taxon>
        <taxon>Pseudomonadota</taxon>
        <taxon>Gammaproteobacteria</taxon>
        <taxon>Pseudomonadales</taxon>
        <taxon>Pseudomonadaceae</taxon>
        <taxon>Pseudomonas</taxon>
    </lineage>
</organism>
<dbReference type="RefSeq" id="WP_133144221.1">
    <property type="nucleotide sequence ID" value="NZ_CAACYJ010000027.1"/>
</dbReference>
<feature type="binding site" evidence="14">
    <location>
        <position position="157"/>
    </location>
    <ligand>
        <name>substrate</name>
    </ligand>
</feature>
<name>A0A449IIB4_PSEFR</name>
<comment type="catalytic activity">
    <reaction evidence="1 13">
        <text>Exonucleolytic cleavage in the 3'- to 5'-direction to yield nucleoside 5'-phosphates.</text>
        <dbReference type="EC" id="3.1.11.1"/>
    </reaction>
</comment>
<dbReference type="InterPro" id="IPR038649">
    <property type="entry name" value="EXOI_SH3_sf"/>
</dbReference>
<dbReference type="Pfam" id="PF26016">
    <property type="entry name" value="ExoI_C"/>
    <property type="match status" value="1"/>
</dbReference>
<dbReference type="PROSITE" id="PS51784">
    <property type="entry name" value="EXOI_SH3"/>
    <property type="match status" value="1"/>
</dbReference>
<dbReference type="PANTHER" id="PTHR11046:SF11">
    <property type="entry name" value="EXODEOXYRIBONUCLEASE I"/>
    <property type="match status" value="1"/>
</dbReference>
<keyword evidence="11 13" id="KW-0234">DNA repair</keyword>
<dbReference type="CDD" id="cd06138">
    <property type="entry name" value="ExoI_N"/>
    <property type="match status" value="1"/>
</dbReference>
<evidence type="ECO:0000256" key="10">
    <source>
        <dbReference type="ARBA" id="ARBA00023125"/>
    </source>
</evidence>
<feature type="domain" description="ExoI C-terminal" evidence="17">
    <location>
        <begin position="350"/>
        <end position="470"/>
    </location>
</feature>
<evidence type="ECO:0000313" key="18">
    <source>
        <dbReference type="EMBL" id="VFB19202.1"/>
    </source>
</evidence>
<dbReference type="AlphaFoldDB" id="A0A449IIB4"/>
<dbReference type="FunFam" id="3.30.1520.20:FF:000001">
    <property type="entry name" value="Exodeoxyribonuclease I"/>
    <property type="match status" value="1"/>
</dbReference>
<keyword evidence="6 13" id="KW-0227">DNA damage</keyword>
<dbReference type="PANTHER" id="PTHR11046">
    <property type="entry name" value="OLIGORIBONUCLEASE, MITOCHONDRIAL"/>
    <property type="match status" value="1"/>
</dbReference>
<feature type="binding site" evidence="15">
    <location>
        <position position="10"/>
    </location>
    <ligand>
        <name>Mg(2+)</name>
        <dbReference type="ChEBI" id="CHEBI:18420"/>
        <label>2</label>
    </ligand>
</feature>
<evidence type="ECO:0000256" key="5">
    <source>
        <dbReference type="ARBA" id="ARBA00022723"/>
    </source>
</evidence>
<dbReference type="InterPro" id="IPR013620">
    <property type="entry name" value="Exonuc_1_SH3"/>
</dbReference>
<dbReference type="InterPro" id="IPR022894">
    <property type="entry name" value="Oligoribonuclease"/>
</dbReference>
<dbReference type="Gene3D" id="3.30.1520.20">
    <property type="entry name" value="Exonuclease ExoI, domain 2"/>
    <property type="match status" value="1"/>
</dbReference>
<dbReference type="SUPFAM" id="SSF53098">
    <property type="entry name" value="Ribonuclease H-like"/>
    <property type="match status" value="1"/>
</dbReference>
<accession>A0A449IIB4</accession>
<evidence type="ECO:0000256" key="8">
    <source>
        <dbReference type="ARBA" id="ARBA00022839"/>
    </source>
</evidence>
<dbReference type="InterPro" id="IPR012337">
    <property type="entry name" value="RNaseH-like_sf"/>
</dbReference>
<dbReference type="GO" id="GO:0003677">
    <property type="term" value="F:DNA binding"/>
    <property type="evidence" value="ECO:0007669"/>
    <property type="project" value="UniProtKB-KW"/>
</dbReference>
<dbReference type="Gene3D" id="3.30.420.10">
    <property type="entry name" value="Ribonuclease H-like superfamily/Ribonuclease H"/>
    <property type="match status" value="1"/>
</dbReference>
<comment type="subunit">
    <text evidence="12">Monomer. Interacts with ssb (via C-terminus); this interaction stimulates the exonuclease activity by recruiting the enzyme to its substrate.</text>
</comment>
<dbReference type="GO" id="GO:0000175">
    <property type="term" value="F:3'-5'-RNA exonuclease activity"/>
    <property type="evidence" value="ECO:0007669"/>
    <property type="project" value="InterPro"/>
</dbReference>
<evidence type="ECO:0000259" key="17">
    <source>
        <dbReference type="PROSITE" id="PS51785"/>
    </source>
</evidence>
<dbReference type="GO" id="GO:0006281">
    <property type="term" value="P:DNA repair"/>
    <property type="evidence" value="ECO:0007669"/>
    <property type="project" value="UniProtKB-KW"/>
</dbReference>
<dbReference type="EMBL" id="CAACYJ010000027">
    <property type="protein sequence ID" value="VFB19202.1"/>
    <property type="molecule type" value="Genomic_DNA"/>
</dbReference>
<dbReference type="FunFam" id="1.20.1280.70:FF:000001">
    <property type="entry name" value="Exodeoxyribonuclease I"/>
    <property type="match status" value="1"/>
</dbReference>
<evidence type="ECO:0000256" key="12">
    <source>
        <dbReference type="ARBA" id="ARBA00046792"/>
    </source>
</evidence>
<feature type="domain" description="ExoI SH3-like" evidence="16">
    <location>
        <begin position="194"/>
        <end position="347"/>
    </location>
</feature>
<evidence type="ECO:0000256" key="11">
    <source>
        <dbReference type="ARBA" id="ARBA00023204"/>
    </source>
</evidence>
<evidence type="ECO:0000256" key="4">
    <source>
        <dbReference type="ARBA" id="ARBA00022722"/>
    </source>
</evidence>
<evidence type="ECO:0000256" key="6">
    <source>
        <dbReference type="ARBA" id="ARBA00022763"/>
    </source>
</evidence>
<feature type="binding site" evidence="14">
    <location>
        <position position="10"/>
    </location>
    <ligand>
        <name>substrate</name>
    </ligand>
</feature>
<evidence type="ECO:0000256" key="1">
    <source>
        <dbReference type="ARBA" id="ARBA00000563"/>
    </source>
</evidence>
<evidence type="ECO:0000256" key="2">
    <source>
        <dbReference type="ARBA" id="ARBA00012108"/>
    </source>
</evidence>
<dbReference type="InterPro" id="IPR023607">
    <property type="entry name" value="Exodeoxyribonuclease_I"/>
</dbReference>
<gene>
    <name evidence="18" type="primary">sbcB</name>
    <name evidence="18" type="ORF">NCTC10754_01785</name>
</gene>
<dbReference type="GO" id="GO:0046872">
    <property type="term" value="F:metal ion binding"/>
    <property type="evidence" value="ECO:0007669"/>
    <property type="project" value="UniProtKB-KW"/>
</dbReference>
<protein>
    <recommendedName>
        <fullName evidence="3 13">Exodeoxyribonuclease I</fullName>
        <ecNumber evidence="2 13">3.1.11.1</ecNumber>
    </recommendedName>
</protein>
<dbReference type="InterPro" id="IPR036397">
    <property type="entry name" value="RNaseH_sf"/>
</dbReference>
<evidence type="ECO:0000256" key="15">
    <source>
        <dbReference type="PIRSR" id="PIRSR000977-2"/>
    </source>
</evidence>
<dbReference type="EC" id="3.1.11.1" evidence="2 13"/>
<dbReference type="Pfam" id="PF00929">
    <property type="entry name" value="RNase_T"/>
    <property type="match status" value="1"/>
</dbReference>
<keyword evidence="9 15" id="KW-0460">Magnesium</keyword>
<dbReference type="Pfam" id="PF08411">
    <property type="entry name" value="ExoI_SH3"/>
    <property type="match status" value="1"/>
</dbReference>
<dbReference type="PROSITE" id="PS51785">
    <property type="entry name" value="EXOI_C"/>
    <property type="match status" value="1"/>
</dbReference>
<dbReference type="Proteomes" id="UP000330809">
    <property type="component" value="Unassembled WGS sequence"/>
</dbReference>
<keyword evidence="7 13" id="KW-0378">Hydrolase</keyword>
<sequence>MTSIFWYDYETTGINPRCDRAVQVAGIRTDLELNEIDQPVNLYCQPSDDILPHPMACLITGITPARLEDKGLGEAEFMTRTHAQLALPGTCGAGYNSLRFDDEVTRYSLYRNFFDPYAREWQGGNSRWDLIDVVRTAYALRPEGIVWPEEEGRVTLKLERLTAANGIDHGQAHDALSDVRATIALARLIRDKQPKLYDWLFQLRSKQRVLDQIRLLQPMLHISGRFSAARHYAGVVLPLGWHPKNRNALIVYDLHLDPQPLLEMDAAALRKMLYTRREDLPDGQLPIGLKLIQVNRCLVVAPLNVVRAQDQQRLQLDMDLYHARARSLVEAQQVWQEKLSAIYAREDFAPSEDPEQQLYDGFIGDRDRRLCEQVRHSDPEQLAKDTWPFDDERLPELLFRYRARNFPHTLSEQEQQRWHIFCQQRLSDPAMGAPLTLDSFMQAADELSRSATPAQLKLLGEWQRYAQALSRRVGLSPPAESAD</sequence>
<dbReference type="SMART" id="SM00479">
    <property type="entry name" value="EXOIII"/>
    <property type="match status" value="1"/>
</dbReference>
<dbReference type="PIRSF" id="PIRSF000977">
    <property type="entry name" value="Exodeoxyribonuclease_I"/>
    <property type="match status" value="1"/>
</dbReference>
<keyword evidence="10" id="KW-0238">DNA-binding</keyword>
<dbReference type="Gene3D" id="1.20.1280.70">
    <property type="entry name" value="Exonuclease ExoI, domain 3"/>
    <property type="match status" value="1"/>
</dbReference>
<dbReference type="GO" id="GO:0008310">
    <property type="term" value="F:single-stranded DNA 3'-5' DNA exonuclease activity"/>
    <property type="evidence" value="ECO:0007669"/>
    <property type="project" value="UniProtKB-EC"/>
</dbReference>
<keyword evidence="8 13" id="KW-0269">Exonuclease</keyword>
<evidence type="ECO:0000256" key="3">
    <source>
        <dbReference type="ARBA" id="ARBA00019900"/>
    </source>
</evidence>
<feature type="binding site" evidence="15">
    <location>
        <position position="178"/>
    </location>
    <ligand>
        <name>Mg(2+)</name>
        <dbReference type="ChEBI" id="CHEBI:18420"/>
        <label>2</label>
    </ligand>
</feature>
<dbReference type="InterPro" id="IPR013520">
    <property type="entry name" value="Ribonucl_H"/>
</dbReference>
<proteinExistence type="predicted"/>
<reference evidence="18 19" key="1">
    <citation type="submission" date="2019-02" db="EMBL/GenBank/DDBJ databases">
        <authorList>
            <consortium name="Pathogen Informatics"/>
        </authorList>
    </citation>
    <scope>NUCLEOTIDE SEQUENCE [LARGE SCALE GENOMIC DNA]</scope>
    <source>
        <strain evidence="18 19">3012STDY7103891</strain>
    </source>
</reference>
<dbReference type="NCBIfam" id="NF008746">
    <property type="entry name" value="PRK11779.1"/>
    <property type="match status" value="1"/>
</dbReference>
<keyword evidence="4 13" id="KW-0540">Nuclease</keyword>
<feature type="binding site" evidence="15">
    <location>
        <position position="8"/>
    </location>
    <ligand>
        <name>Mg(2+)</name>
        <dbReference type="ChEBI" id="CHEBI:18420"/>
        <label>1</label>
    </ligand>
</feature>
<keyword evidence="5 15" id="KW-0479">Metal-binding</keyword>
<dbReference type="InterPro" id="IPR058561">
    <property type="entry name" value="Exonuc_1_C"/>
</dbReference>
<evidence type="ECO:0000256" key="9">
    <source>
        <dbReference type="ARBA" id="ARBA00022842"/>
    </source>
</evidence>